<name>A0A067QM89_ZOONE</name>
<feature type="transmembrane region" description="Helical" evidence="1">
    <location>
        <begin position="6"/>
        <end position="26"/>
    </location>
</feature>
<dbReference type="AlphaFoldDB" id="A0A067QM89"/>
<accession>A0A067QM89</accession>
<evidence type="ECO:0000313" key="2">
    <source>
        <dbReference type="EMBL" id="KDR09303.1"/>
    </source>
</evidence>
<dbReference type="Proteomes" id="UP000027135">
    <property type="component" value="Unassembled WGS sequence"/>
</dbReference>
<proteinExistence type="predicted"/>
<keyword evidence="1" id="KW-0812">Transmembrane</keyword>
<reference evidence="2 3" key="1">
    <citation type="journal article" date="2014" name="Nat. Commun.">
        <title>Molecular traces of alternative social organization in a termite genome.</title>
        <authorList>
            <person name="Terrapon N."/>
            <person name="Li C."/>
            <person name="Robertson H.M."/>
            <person name="Ji L."/>
            <person name="Meng X."/>
            <person name="Booth W."/>
            <person name="Chen Z."/>
            <person name="Childers C.P."/>
            <person name="Glastad K.M."/>
            <person name="Gokhale K."/>
            <person name="Gowin J."/>
            <person name="Gronenberg W."/>
            <person name="Hermansen R.A."/>
            <person name="Hu H."/>
            <person name="Hunt B.G."/>
            <person name="Huylmans A.K."/>
            <person name="Khalil S.M."/>
            <person name="Mitchell R.D."/>
            <person name="Munoz-Torres M.C."/>
            <person name="Mustard J.A."/>
            <person name="Pan H."/>
            <person name="Reese J.T."/>
            <person name="Scharf M.E."/>
            <person name="Sun F."/>
            <person name="Vogel H."/>
            <person name="Xiao J."/>
            <person name="Yang W."/>
            <person name="Yang Z."/>
            <person name="Yang Z."/>
            <person name="Zhou J."/>
            <person name="Zhu J."/>
            <person name="Brent C.S."/>
            <person name="Elsik C.G."/>
            <person name="Goodisman M.A."/>
            <person name="Liberles D.A."/>
            <person name="Roe R.M."/>
            <person name="Vargo E.L."/>
            <person name="Vilcinskas A."/>
            <person name="Wang J."/>
            <person name="Bornberg-Bauer E."/>
            <person name="Korb J."/>
            <person name="Zhang G."/>
            <person name="Liebig J."/>
        </authorList>
    </citation>
    <scope>NUCLEOTIDE SEQUENCE [LARGE SCALE GENOMIC DNA]</scope>
    <source>
        <tissue evidence="2">Whole organism</tissue>
    </source>
</reference>
<organism evidence="2 3">
    <name type="scientific">Zootermopsis nevadensis</name>
    <name type="common">Dampwood termite</name>
    <dbReference type="NCBI Taxonomy" id="136037"/>
    <lineage>
        <taxon>Eukaryota</taxon>
        <taxon>Metazoa</taxon>
        <taxon>Ecdysozoa</taxon>
        <taxon>Arthropoda</taxon>
        <taxon>Hexapoda</taxon>
        <taxon>Insecta</taxon>
        <taxon>Pterygota</taxon>
        <taxon>Neoptera</taxon>
        <taxon>Polyneoptera</taxon>
        <taxon>Dictyoptera</taxon>
        <taxon>Blattodea</taxon>
        <taxon>Blattoidea</taxon>
        <taxon>Termitoidae</taxon>
        <taxon>Termopsidae</taxon>
        <taxon>Zootermopsis</taxon>
    </lineage>
</organism>
<protein>
    <submittedName>
        <fullName evidence="2">Uncharacterized protein</fullName>
    </submittedName>
</protein>
<keyword evidence="1" id="KW-0472">Membrane</keyword>
<gene>
    <name evidence="2" type="ORF">L798_00984</name>
</gene>
<evidence type="ECO:0000313" key="3">
    <source>
        <dbReference type="Proteomes" id="UP000027135"/>
    </source>
</evidence>
<keyword evidence="3" id="KW-1185">Reference proteome</keyword>
<dbReference type="EMBL" id="KK853253">
    <property type="protein sequence ID" value="KDR09303.1"/>
    <property type="molecule type" value="Genomic_DNA"/>
</dbReference>
<dbReference type="InParanoid" id="A0A067QM89"/>
<sequence>MIRSTIIIHVVVTSVSHAILIDIFLVKVGDGRTVVTGVSLPIGSILVCI</sequence>
<evidence type="ECO:0000256" key="1">
    <source>
        <dbReference type="SAM" id="Phobius"/>
    </source>
</evidence>
<keyword evidence="1" id="KW-1133">Transmembrane helix</keyword>